<dbReference type="AlphaFoldDB" id="C5S005"/>
<name>C5S005_9PAST</name>
<reference evidence="1 2" key="1">
    <citation type="journal article" date="2010" name="Vet. Microbiol.">
        <title>Production of haemolysins by strains of the Actinobacillus minor/porcitonsillarum complex.</title>
        <authorList>
            <person name="Arya G."/>
            <person name="Niven D.F."/>
        </authorList>
    </citation>
    <scope>NUCLEOTIDE SEQUENCE [LARGE SCALE GENOMIC DNA]</scope>
    <source>
        <strain evidence="1 2">NM305</strain>
    </source>
</reference>
<dbReference type="OrthoDB" id="2081253at2"/>
<dbReference type="EMBL" id="ACQL01000065">
    <property type="protein sequence ID" value="EER47743.1"/>
    <property type="molecule type" value="Genomic_DNA"/>
</dbReference>
<evidence type="ECO:0000313" key="1">
    <source>
        <dbReference type="EMBL" id="EER47743.1"/>
    </source>
</evidence>
<protein>
    <submittedName>
        <fullName evidence="1">Mu-like bacteriophage G protein 2</fullName>
    </submittedName>
</protein>
<dbReference type="RefSeq" id="WP_005822899.1">
    <property type="nucleotide sequence ID" value="NZ_ACQL01000065.1"/>
</dbReference>
<dbReference type="NCBIfam" id="TIGR01635">
    <property type="entry name" value="tail_comp_S"/>
    <property type="match status" value="1"/>
</dbReference>
<dbReference type="Proteomes" id="UP000005532">
    <property type="component" value="Unassembled WGS sequence"/>
</dbReference>
<dbReference type="InterPro" id="IPR006522">
    <property type="entry name" value="Phage_virion_morphogenesis"/>
</dbReference>
<proteinExistence type="predicted"/>
<organism evidence="1 2">
    <name type="scientific">Actinobacillus minor NM305</name>
    <dbReference type="NCBI Taxonomy" id="637911"/>
    <lineage>
        <taxon>Bacteria</taxon>
        <taxon>Pseudomonadati</taxon>
        <taxon>Pseudomonadota</taxon>
        <taxon>Gammaproteobacteria</taxon>
        <taxon>Pasteurellales</taxon>
        <taxon>Pasteurellaceae</taxon>
        <taxon>Actinobacillus</taxon>
    </lineage>
</organism>
<comment type="caution">
    <text evidence="1">The sequence shown here is derived from an EMBL/GenBank/DDBJ whole genome shotgun (WGS) entry which is preliminary data.</text>
</comment>
<dbReference type="Pfam" id="PF05069">
    <property type="entry name" value="Phage_tail_S"/>
    <property type="match status" value="1"/>
</dbReference>
<gene>
    <name evidence="1" type="ORF">AM305_06141</name>
</gene>
<accession>C5S005</accession>
<sequence>MIEIQIHGIDEIIQTLNRIAQKTENKQDLMADIAETMRLAVDKNFEEEGRPAWLGLKYPNKSGNILQGESGDLRSGITAESNNNQAIVGSNKVYAAIHQFGGMAGRGRKVKIPARPFLQLTEQDEADILDDVQDYWQKLIG</sequence>
<evidence type="ECO:0000313" key="2">
    <source>
        <dbReference type="Proteomes" id="UP000005532"/>
    </source>
</evidence>
<dbReference type="eggNOG" id="COG5005">
    <property type="taxonomic scope" value="Bacteria"/>
</dbReference>